<accession>A0A2T8HFU5</accession>
<dbReference type="Proteomes" id="UP000245627">
    <property type="component" value="Unassembled WGS sequence"/>
</dbReference>
<dbReference type="AlphaFoldDB" id="A0A2T8HFU5"/>
<sequence length="60" mass="6779">MPAQNTFTALENAFMEIEIMVEFEIVTPKIAETSQLVNVQNDISVGFNIAYLLYFFTAIS</sequence>
<organism evidence="1 2">
    <name type="scientific">Sphingobacterium corticibacter</name>
    <dbReference type="NCBI Taxonomy" id="2171749"/>
    <lineage>
        <taxon>Bacteria</taxon>
        <taxon>Pseudomonadati</taxon>
        <taxon>Bacteroidota</taxon>
        <taxon>Sphingobacteriia</taxon>
        <taxon>Sphingobacteriales</taxon>
        <taxon>Sphingobacteriaceae</taxon>
        <taxon>Sphingobacterium</taxon>
    </lineage>
</organism>
<gene>
    <name evidence="1" type="ORF">DC487_14520</name>
</gene>
<comment type="caution">
    <text evidence="1">The sequence shown here is derived from an EMBL/GenBank/DDBJ whole genome shotgun (WGS) entry which is preliminary data.</text>
</comment>
<protein>
    <submittedName>
        <fullName evidence="1">Uncharacterized protein</fullName>
    </submittedName>
</protein>
<evidence type="ECO:0000313" key="1">
    <source>
        <dbReference type="EMBL" id="PVH24295.1"/>
    </source>
</evidence>
<dbReference type="EMBL" id="QDKG01000006">
    <property type="protein sequence ID" value="PVH24295.1"/>
    <property type="molecule type" value="Genomic_DNA"/>
</dbReference>
<proteinExistence type="predicted"/>
<evidence type="ECO:0000313" key="2">
    <source>
        <dbReference type="Proteomes" id="UP000245627"/>
    </source>
</evidence>
<dbReference type="RefSeq" id="WP_116776693.1">
    <property type="nucleotide sequence ID" value="NZ_QDKG01000006.1"/>
</dbReference>
<name>A0A2T8HFU5_9SPHI</name>
<reference evidence="1 2" key="1">
    <citation type="submission" date="2018-04" db="EMBL/GenBank/DDBJ databases">
        <title>Sphingobacterium cortibacter sp. nov.</title>
        <authorList>
            <person name="Li Y."/>
        </authorList>
    </citation>
    <scope>NUCLEOTIDE SEQUENCE [LARGE SCALE GENOMIC DNA]</scope>
    <source>
        <strain evidence="1 2">2c-3</strain>
    </source>
</reference>
<keyword evidence="2" id="KW-1185">Reference proteome</keyword>